<evidence type="ECO:0000256" key="1">
    <source>
        <dbReference type="ARBA" id="ARBA00004123"/>
    </source>
</evidence>
<gene>
    <name evidence="8" type="ORF">LANO_0H20780G</name>
</gene>
<dbReference type="GO" id="GO:0000278">
    <property type="term" value="P:mitotic cell cycle"/>
    <property type="evidence" value="ECO:0007669"/>
    <property type="project" value="TreeGrafter"/>
</dbReference>
<dbReference type="InterPro" id="IPR048591">
    <property type="entry name" value="WDHD1/CFT4_hel"/>
</dbReference>
<dbReference type="AlphaFoldDB" id="A0A1G4KNN1"/>
<dbReference type="Pfam" id="PF12341">
    <property type="entry name" value="Mcl1_mid"/>
    <property type="match status" value="1"/>
</dbReference>
<evidence type="ECO:0000259" key="7">
    <source>
        <dbReference type="Pfam" id="PF20946"/>
    </source>
</evidence>
<dbReference type="Gene3D" id="2.130.10.10">
    <property type="entry name" value="YVTN repeat-like/Quinoprotein amine dehydrogenase"/>
    <property type="match status" value="1"/>
</dbReference>
<keyword evidence="3" id="KW-0677">Repeat</keyword>
<dbReference type="PANTHER" id="PTHR19932:SF10">
    <property type="entry name" value="WD REPEAT AND HMG-BOX DNA-BINDING PROTEIN 1"/>
    <property type="match status" value="1"/>
</dbReference>
<evidence type="ECO:0000256" key="4">
    <source>
        <dbReference type="ARBA" id="ARBA00023242"/>
    </source>
</evidence>
<proteinExistence type="predicted"/>
<dbReference type="GO" id="GO:0006261">
    <property type="term" value="P:DNA-templated DNA replication"/>
    <property type="evidence" value="ECO:0007669"/>
    <property type="project" value="TreeGrafter"/>
</dbReference>
<name>A0A1G4KNN1_9SACH</name>
<keyword evidence="4" id="KW-0539">Nucleus</keyword>
<protein>
    <submittedName>
        <fullName evidence="8">LANO_0H20780g1_1</fullName>
    </submittedName>
</protein>
<keyword evidence="9" id="KW-1185">Reference proteome</keyword>
<reference evidence="9" key="1">
    <citation type="submission" date="2016-03" db="EMBL/GenBank/DDBJ databases">
        <authorList>
            <person name="Devillers Hugo."/>
        </authorList>
    </citation>
    <scope>NUCLEOTIDE SEQUENCE [LARGE SCALE GENOMIC DNA]</scope>
</reference>
<feature type="domain" description="WDHD1/CFT4 second beta-propeller" evidence="6">
    <location>
        <begin position="458"/>
        <end position="766"/>
    </location>
</feature>
<organism evidence="8 9">
    <name type="scientific">Lachancea nothofagi CBS 11611</name>
    <dbReference type="NCBI Taxonomy" id="1266666"/>
    <lineage>
        <taxon>Eukaryota</taxon>
        <taxon>Fungi</taxon>
        <taxon>Dikarya</taxon>
        <taxon>Ascomycota</taxon>
        <taxon>Saccharomycotina</taxon>
        <taxon>Saccharomycetes</taxon>
        <taxon>Saccharomycetales</taxon>
        <taxon>Saccharomycetaceae</taxon>
        <taxon>Lachancea</taxon>
    </lineage>
</organism>
<feature type="region of interest" description="Disordered" evidence="5">
    <location>
        <begin position="362"/>
        <end position="418"/>
    </location>
</feature>
<dbReference type="EMBL" id="LT598447">
    <property type="protein sequence ID" value="SCV06040.1"/>
    <property type="molecule type" value="Genomic_DNA"/>
</dbReference>
<keyword evidence="2" id="KW-0853">WD repeat</keyword>
<evidence type="ECO:0000313" key="9">
    <source>
        <dbReference type="Proteomes" id="UP000189911"/>
    </source>
</evidence>
<dbReference type="GO" id="GO:0003682">
    <property type="term" value="F:chromatin binding"/>
    <property type="evidence" value="ECO:0007669"/>
    <property type="project" value="TreeGrafter"/>
</dbReference>
<feature type="domain" description="WDHD1/CFT4 helical bundle" evidence="7">
    <location>
        <begin position="790"/>
        <end position="892"/>
    </location>
</feature>
<dbReference type="GO" id="GO:0043596">
    <property type="term" value="C:nuclear replication fork"/>
    <property type="evidence" value="ECO:0007669"/>
    <property type="project" value="TreeGrafter"/>
</dbReference>
<evidence type="ECO:0000259" key="6">
    <source>
        <dbReference type="Pfam" id="PF12341"/>
    </source>
</evidence>
<accession>A0A1G4KNN1</accession>
<dbReference type="OrthoDB" id="427368at2759"/>
<comment type="subcellular location">
    <subcellularLocation>
        <location evidence="1">Nucleus</location>
    </subcellularLocation>
</comment>
<evidence type="ECO:0000313" key="8">
    <source>
        <dbReference type="EMBL" id="SCV06040.1"/>
    </source>
</evidence>
<dbReference type="InterPro" id="IPR022100">
    <property type="entry name" value="WDHD1/CFT4_beta-prop_2nd"/>
</dbReference>
<dbReference type="SUPFAM" id="SSF50978">
    <property type="entry name" value="WD40 repeat-like"/>
    <property type="match status" value="1"/>
</dbReference>
<sequence>MASSIDKSIFSSGGKTFVGCSVDGTRLFAVNKHGLTKVLQLDTPEEEPDVLETCVDFTSMAVVSNSKCIVTSFKGDVYLFSAQESENKLLLRCALPVRDVVIVHSGKTVAVGGDDLEVTLVSLADDTDRNKITLKLEDQVRQMSYNQQMSILAISQVNGIIHFYSMTSTIPRHVHRLENCIASHFYKDDFHDKLLQSVNPVDADDDFEGEFQEPEYCDENRACARVEWHPHGLQFAVPCQDRVIKIYNLKEYSQVKSLTYSQIKREYVDLKYSPQSGAFIAAVDLDNRLTIWNVATGEIHNTRELRQKITNICWTLQSNNSLDLHLGTWTGDTVTIRGAAENILEKPPLSKDTEQLQKTNNLFVNSEDEDDIDAVPPLTGREGENKGSGGNNELPGSQGFTDDEAEGPTKRMFHNDEDDFIDDDDGAGYVIKKPKYTGPAVSTMSFAKDTKIPKFRYRPFSPGSTPFGTSDRRYLTMNNIGYTSTVRNGVDSSSSRYTVTTSFFDLGRFKEYHFEDLFGYDICSLTEDGVLFAQSKLGRLHYRAHNDFQSSWNKRVPLQKSEKITSIAATPRRIVVSTSLGYLRTFNQFGIPLEIEKMAPVVAIAAQDYKIFAVHFSPYHGLSYTLFEQNPQTGNKYFQRESSLPIKLPSNLDDDEEFSETFSAFNPLGIKSLFFSAYGDPCIFGADDVLLVLSKYRSAAESRWVPLLDSKFELWKSSNGREINHLHVWPLGLTFNVLNHILVKGHNIWPEFPLPLPSEMEVRIPLLIKDEIEINRDADNEQEMQIPPYMAAEEEFVRSKVMSVLLNDTLEHEGEVYGNETQILLALNSAYDKSLLRLFASACSEQDVSKAVSLAQELKQDKALNAAVKVAERAELMTLVKKVNDIRESRFELQINNI</sequence>
<evidence type="ECO:0000256" key="2">
    <source>
        <dbReference type="ARBA" id="ARBA00022574"/>
    </source>
</evidence>
<dbReference type="Proteomes" id="UP000189911">
    <property type="component" value="Chromosome H"/>
</dbReference>
<dbReference type="Pfam" id="PF20946">
    <property type="entry name" value="Ctf4_C"/>
    <property type="match status" value="1"/>
</dbReference>
<dbReference type="InterPro" id="IPR015943">
    <property type="entry name" value="WD40/YVTN_repeat-like_dom_sf"/>
</dbReference>
<dbReference type="GO" id="GO:0006281">
    <property type="term" value="P:DNA repair"/>
    <property type="evidence" value="ECO:0007669"/>
    <property type="project" value="TreeGrafter"/>
</dbReference>
<evidence type="ECO:0000256" key="3">
    <source>
        <dbReference type="ARBA" id="ARBA00022737"/>
    </source>
</evidence>
<evidence type="ECO:0000256" key="5">
    <source>
        <dbReference type="SAM" id="MobiDB-lite"/>
    </source>
</evidence>
<dbReference type="PANTHER" id="PTHR19932">
    <property type="entry name" value="WD REPEAT AND HMG-BOX DNA BINDING PROTEIN"/>
    <property type="match status" value="1"/>
</dbReference>
<dbReference type="InterPro" id="IPR036322">
    <property type="entry name" value="WD40_repeat_dom_sf"/>
</dbReference>